<sequence>MVTALDLYEALSELDIQREALAAIGRTGESMLSLNREQLLHGIRADRTKMPDYSYTSVTMFGKPAGPIMLYDTGAFHESFQLDVDSQEFEILATDLYDLEERYGEEIYGLTPSNQEYYNQEVFFPELMESIEVITGL</sequence>
<gene>
    <name evidence="1" type="ORF">SDC9_36967</name>
</gene>
<evidence type="ECO:0000313" key="1">
    <source>
        <dbReference type="EMBL" id="MPL90909.1"/>
    </source>
</evidence>
<protein>
    <submittedName>
        <fullName evidence="1">Uncharacterized protein</fullName>
    </submittedName>
</protein>
<organism evidence="1">
    <name type="scientific">bioreactor metagenome</name>
    <dbReference type="NCBI Taxonomy" id="1076179"/>
    <lineage>
        <taxon>unclassified sequences</taxon>
        <taxon>metagenomes</taxon>
        <taxon>ecological metagenomes</taxon>
    </lineage>
</organism>
<proteinExistence type="predicted"/>
<reference evidence="1" key="1">
    <citation type="submission" date="2019-08" db="EMBL/GenBank/DDBJ databases">
        <authorList>
            <person name="Kucharzyk K."/>
            <person name="Murdoch R.W."/>
            <person name="Higgins S."/>
            <person name="Loffler F."/>
        </authorList>
    </citation>
    <scope>NUCLEOTIDE SEQUENCE</scope>
</reference>
<comment type="caution">
    <text evidence="1">The sequence shown here is derived from an EMBL/GenBank/DDBJ whole genome shotgun (WGS) entry which is preliminary data.</text>
</comment>
<dbReference type="EMBL" id="VSSQ01000316">
    <property type="protein sequence ID" value="MPL90909.1"/>
    <property type="molecule type" value="Genomic_DNA"/>
</dbReference>
<accession>A0A644VHP3</accession>
<name>A0A644VHP3_9ZZZZ</name>
<dbReference type="AlphaFoldDB" id="A0A644VHP3"/>